<accession>A0A1V4HDF5</accession>
<comment type="caution">
    <text evidence="2">The sequence shown here is derived from an EMBL/GenBank/DDBJ whole genome shotgun (WGS) entry which is preliminary data.</text>
</comment>
<dbReference type="SMART" id="SM00567">
    <property type="entry name" value="EZ_HEAT"/>
    <property type="match status" value="1"/>
</dbReference>
<dbReference type="Gene3D" id="1.25.10.10">
    <property type="entry name" value="Leucine-rich Repeat Variant"/>
    <property type="match status" value="1"/>
</dbReference>
<dbReference type="EMBL" id="MBTG01000029">
    <property type="protein sequence ID" value="OPH51854.1"/>
    <property type="molecule type" value="Genomic_DNA"/>
</dbReference>
<protein>
    <recommendedName>
        <fullName evidence="4">HEAT repeat domain-containing protein</fullName>
    </recommendedName>
</protein>
<sequence>MSIDILFELQYEVRRLFIAGSGMAAGDLRMQKILPHLHKLGESAPVFKRMAHAVSQVLEAETSNSAEKLLELGTLLNSVLYTQGKTETKEELAPLEAAEAESAHPTSLPYRKIYPLIEALTKKGQGRMEQLRLGHEERLFLDLRVIPAAVSALDDSYAEIPDYLHREVLPVVGTAALPALKQQFRMDGGKGDARRLQLLHTLRPASDLELLLQAAAEGSTEVRSMAIELLSDYPEQEDFILEQADDKKKEIRRAALFALSRLGTEEAIARLYKALNSKDQDIAIEPIQLCKANELTLNILEHAKTMLDNIKRRSNVSDSTQLLLADIRSLHVKRVPEVVSFLELLLSTPDFIVPETEALQEAAADLLLQLDLPEADRFILTLHEAYNRKFIAYSFRAALKILPPEDVYERFCHDLKDKKSAVAKDLLRVLYEVTPSLYTQLQTQLLPQVHESEPISSSDFSSWDPRWVHLFVKLDEEELVCRFARESDPKVTAYIVKKCEERPSFNVTKTTNLLLILFRQNDPDASKLLMDILEKGGNKQFYYLDRIQLTLLSLLPRPYAERLRQFAEGLSYQGMKSQLLDIAETIAAKPESERETEQRDSSNYGEKGQGLWGWIRSKMS</sequence>
<reference evidence="3" key="1">
    <citation type="submission" date="2016-07" db="EMBL/GenBank/DDBJ databases">
        <authorList>
            <person name="Florea S."/>
            <person name="Webb J.S."/>
            <person name="Jaromczyk J."/>
            <person name="Schardl C.L."/>
        </authorList>
    </citation>
    <scope>NUCLEOTIDE SEQUENCE [LARGE SCALE GENOMIC DNA]</scope>
    <source>
        <strain evidence="3">CY1</strain>
    </source>
</reference>
<gene>
    <name evidence="2" type="ORF">BC351_34120</name>
</gene>
<proteinExistence type="predicted"/>
<evidence type="ECO:0000313" key="3">
    <source>
        <dbReference type="Proteomes" id="UP000190626"/>
    </source>
</evidence>
<feature type="compositionally biased region" description="Basic and acidic residues" evidence="1">
    <location>
        <begin position="590"/>
        <end position="600"/>
    </location>
</feature>
<dbReference type="SUPFAM" id="SSF48371">
    <property type="entry name" value="ARM repeat"/>
    <property type="match status" value="2"/>
</dbReference>
<dbReference type="RefSeq" id="WP_079416774.1">
    <property type="nucleotide sequence ID" value="NZ_MBTG01000029.1"/>
</dbReference>
<keyword evidence="3" id="KW-1185">Reference proteome</keyword>
<evidence type="ECO:0000256" key="1">
    <source>
        <dbReference type="SAM" id="MobiDB-lite"/>
    </source>
</evidence>
<dbReference type="InterPro" id="IPR004155">
    <property type="entry name" value="PBS_lyase_HEAT"/>
</dbReference>
<name>A0A1V4HDF5_9BACL</name>
<dbReference type="Pfam" id="PF13646">
    <property type="entry name" value="HEAT_2"/>
    <property type="match status" value="1"/>
</dbReference>
<dbReference type="STRING" id="1469647.BC351_34120"/>
<dbReference type="InterPro" id="IPR011989">
    <property type="entry name" value="ARM-like"/>
</dbReference>
<dbReference type="OrthoDB" id="83685at2"/>
<dbReference type="AlphaFoldDB" id="A0A1V4HDF5"/>
<evidence type="ECO:0000313" key="2">
    <source>
        <dbReference type="EMBL" id="OPH51854.1"/>
    </source>
</evidence>
<organism evidence="2 3">
    <name type="scientific">Paenibacillus ferrarius</name>
    <dbReference type="NCBI Taxonomy" id="1469647"/>
    <lineage>
        <taxon>Bacteria</taxon>
        <taxon>Bacillati</taxon>
        <taxon>Bacillota</taxon>
        <taxon>Bacilli</taxon>
        <taxon>Bacillales</taxon>
        <taxon>Paenibacillaceae</taxon>
        <taxon>Paenibacillus</taxon>
    </lineage>
</organism>
<dbReference type="InterPro" id="IPR016024">
    <property type="entry name" value="ARM-type_fold"/>
</dbReference>
<feature type="region of interest" description="Disordered" evidence="1">
    <location>
        <begin position="588"/>
        <end position="620"/>
    </location>
</feature>
<evidence type="ECO:0008006" key="4">
    <source>
        <dbReference type="Google" id="ProtNLM"/>
    </source>
</evidence>
<dbReference type="Proteomes" id="UP000190626">
    <property type="component" value="Unassembled WGS sequence"/>
</dbReference>